<name>A0A0V1FGH2_TRIPS</name>
<keyword evidence="3" id="KW-1185">Reference proteome</keyword>
<proteinExistence type="predicted"/>
<accession>A0A0V1FGH2</accession>
<comment type="caution">
    <text evidence="2">The sequence shown here is derived from an EMBL/GenBank/DDBJ whole genome shotgun (WGS) entry which is preliminary data.</text>
</comment>
<dbReference type="Proteomes" id="UP000054995">
    <property type="component" value="Unassembled WGS sequence"/>
</dbReference>
<dbReference type="EMBL" id="JYDT01000098">
    <property type="protein sequence ID" value="KRY85097.1"/>
    <property type="molecule type" value="Genomic_DNA"/>
</dbReference>
<sequence>MVHFTTKSAATAAVHHSLSLSQIHFQDRHQAQHSSGNKHHLPMNGSVDQRQRMQEASTKQHGKIAERMRERASPRWINWTPTILTLTFHRPEDGIHDWPFKRIILDIISASSRFNCQLPESKWLISSQSHTPDSSSCYSSIQLDQLVYHRIAASKLTEKNFTKIFHQDKKPFQLNNYNVQWNATTTTTTTTAAAAAAAAITTILPPTVQDIP</sequence>
<evidence type="ECO:0000256" key="1">
    <source>
        <dbReference type="SAM" id="MobiDB-lite"/>
    </source>
</evidence>
<dbReference type="AlphaFoldDB" id="A0A0V1FGH2"/>
<feature type="region of interest" description="Disordered" evidence="1">
    <location>
        <begin position="25"/>
        <end position="44"/>
    </location>
</feature>
<evidence type="ECO:0000313" key="2">
    <source>
        <dbReference type="EMBL" id="KRY85097.1"/>
    </source>
</evidence>
<organism evidence="2 3">
    <name type="scientific">Trichinella pseudospiralis</name>
    <name type="common">Parasitic roundworm</name>
    <dbReference type="NCBI Taxonomy" id="6337"/>
    <lineage>
        <taxon>Eukaryota</taxon>
        <taxon>Metazoa</taxon>
        <taxon>Ecdysozoa</taxon>
        <taxon>Nematoda</taxon>
        <taxon>Enoplea</taxon>
        <taxon>Dorylaimia</taxon>
        <taxon>Trichinellida</taxon>
        <taxon>Trichinellidae</taxon>
        <taxon>Trichinella</taxon>
    </lineage>
</organism>
<reference evidence="2 3" key="1">
    <citation type="submission" date="2015-01" db="EMBL/GenBank/DDBJ databases">
        <title>Evolution of Trichinella species and genotypes.</title>
        <authorList>
            <person name="Korhonen P.K."/>
            <person name="Edoardo P."/>
            <person name="Giuseppe L.R."/>
            <person name="Gasser R.B."/>
        </authorList>
    </citation>
    <scope>NUCLEOTIDE SEQUENCE [LARGE SCALE GENOMIC DNA]</scope>
    <source>
        <strain evidence="2">ISS470</strain>
    </source>
</reference>
<evidence type="ECO:0000313" key="3">
    <source>
        <dbReference type="Proteomes" id="UP000054995"/>
    </source>
</evidence>
<protein>
    <submittedName>
        <fullName evidence="2">Uncharacterized protein</fullName>
    </submittedName>
</protein>
<gene>
    <name evidence="2" type="ORF">T4D_15612</name>
</gene>